<protein>
    <submittedName>
        <fullName evidence="2">Uncharacterized protein</fullName>
    </submittedName>
</protein>
<keyword evidence="1" id="KW-1133">Transmembrane helix</keyword>
<evidence type="ECO:0000256" key="1">
    <source>
        <dbReference type="SAM" id="Phobius"/>
    </source>
</evidence>
<comment type="caution">
    <text evidence="2">The sequence shown here is derived from an EMBL/GenBank/DDBJ whole genome shotgun (WGS) entry which is preliminary data.</text>
</comment>
<evidence type="ECO:0000313" key="3">
    <source>
        <dbReference type="Proteomes" id="UP000220006"/>
    </source>
</evidence>
<name>A0A2A7HQS9_BACCE</name>
<evidence type="ECO:0000313" key="2">
    <source>
        <dbReference type="EMBL" id="PEC19318.1"/>
    </source>
</evidence>
<dbReference type="Proteomes" id="UP000220006">
    <property type="component" value="Unassembled WGS sequence"/>
</dbReference>
<keyword evidence="1" id="KW-0812">Transmembrane</keyword>
<sequence length="66" mass="8220">MAKMINWVKVFWGKLYLYVHLSFIIIWYFKKCQENLIAYTMTIILAIRYYITSNRKSVFLYVWRIN</sequence>
<dbReference type="AlphaFoldDB" id="A0A2A7HQS9"/>
<keyword evidence="1" id="KW-0472">Membrane</keyword>
<dbReference type="EMBL" id="NVLK01000072">
    <property type="protein sequence ID" value="PEC19318.1"/>
    <property type="molecule type" value="Genomic_DNA"/>
</dbReference>
<proteinExistence type="predicted"/>
<gene>
    <name evidence="2" type="ORF">COM96_25655</name>
</gene>
<reference evidence="2 3" key="1">
    <citation type="submission" date="2017-09" db="EMBL/GenBank/DDBJ databases">
        <title>Large-scale bioinformatics analysis of Bacillus genomes uncovers conserved roles of natural products in bacterial physiology.</title>
        <authorList>
            <consortium name="Agbiome Team Llc"/>
            <person name="Bleich R.M."/>
            <person name="Grubbs K.J."/>
            <person name="Santa Maria K.C."/>
            <person name="Allen S.E."/>
            <person name="Farag S."/>
            <person name="Shank E.A."/>
            <person name="Bowers A."/>
        </authorList>
    </citation>
    <scope>NUCLEOTIDE SEQUENCE [LARGE SCALE GENOMIC DNA]</scope>
    <source>
        <strain evidence="2 3">AFS096845</strain>
    </source>
</reference>
<feature type="transmembrane region" description="Helical" evidence="1">
    <location>
        <begin position="12"/>
        <end position="29"/>
    </location>
</feature>
<accession>A0A2A7HQS9</accession>
<feature type="transmembrane region" description="Helical" evidence="1">
    <location>
        <begin position="35"/>
        <end position="51"/>
    </location>
</feature>
<organism evidence="2 3">
    <name type="scientific">Bacillus cereus</name>
    <dbReference type="NCBI Taxonomy" id="1396"/>
    <lineage>
        <taxon>Bacteria</taxon>
        <taxon>Bacillati</taxon>
        <taxon>Bacillota</taxon>
        <taxon>Bacilli</taxon>
        <taxon>Bacillales</taxon>
        <taxon>Bacillaceae</taxon>
        <taxon>Bacillus</taxon>
        <taxon>Bacillus cereus group</taxon>
    </lineage>
</organism>